<name>N9VJP4_9GAMM</name>
<dbReference type="InterPro" id="IPR036188">
    <property type="entry name" value="FAD/NAD-bd_sf"/>
</dbReference>
<comment type="caution">
    <text evidence="8">The sequence shown here is derived from an EMBL/GenBank/DDBJ whole genome shotgun (WGS) entry which is preliminary data.</text>
</comment>
<dbReference type="eggNOG" id="COG0607">
    <property type="taxonomic scope" value="Bacteria"/>
</dbReference>
<keyword evidence="5" id="KW-0560">Oxidoreductase</keyword>
<gene>
    <name evidence="8" type="ORF">G114_11045</name>
</gene>
<dbReference type="Proteomes" id="UP000023775">
    <property type="component" value="Unassembled WGS sequence"/>
</dbReference>
<dbReference type="GO" id="GO:0016491">
    <property type="term" value="F:oxidoreductase activity"/>
    <property type="evidence" value="ECO:0007669"/>
    <property type="project" value="UniProtKB-KW"/>
</dbReference>
<dbReference type="InterPro" id="IPR050260">
    <property type="entry name" value="FAD-bd_OxRdtase"/>
</dbReference>
<accession>N9VJP4</accession>
<sequence>MTRILIVGGVAGGASAAARARRMDEHAEIVLFERGEFISFANCGLPYHIGGDIPSRDALLLQTPQSFKRRFNVEVRVFSEVLSIDRAARTVRVRDQQRGEEYEERYDKLLLSPGAAPIRPPLPGIDAPGVYTLRNIPDMDRILAALAHDQPRHVTVVGGGFIGLEMMEALHQRNLPVTLLELSDQVMAPVDREMAAMLHARIREAGVDLRLRTGLSAIESLERSSDPTAEVTAAERHGLRLHLGDGTTLDTGLLILAIGVKPETLLAAQAGLELGPRGGIKVDAGMRTSDPDIFAVGDAVEELDFVTGDPALVPLAGPANRQGRIAADNMLGRAEQYKKTQGTAICKLFDLAVASTGLNEKRLKQLGMAYEKVYVHPGSHAGYYPGAHPVSLKLLFAPDGRILGAQAVGKDGIDKRIDVLAVAQRAGMTVFDLQDLELTYAPPFGSAKDVINMAGFVASNHLKGDSPLCHVSDVQALRADQLVLDVRNPGELDKLGRIPGALNIPLDELRGRLDELPRGKEIIVSCQVGLRGHVASRLLQQHGFAVKNLSGGFKTWQMAIAD</sequence>
<dbReference type="RefSeq" id="WP_005353723.1">
    <property type="nucleotide sequence ID" value="NZ_APVG01000026.1"/>
</dbReference>
<keyword evidence="3" id="KW-0285">Flavoprotein</keyword>
<evidence type="ECO:0000256" key="2">
    <source>
        <dbReference type="ARBA" id="ARBA00009130"/>
    </source>
</evidence>
<dbReference type="Pfam" id="PF07992">
    <property type="entry name" value="Pyr_redox_2"/>
    <property type="match status" value="1"/>
</dbReference>
<dbReference type="PANTHER" id="PTHR43429">
    <property type="entry name" value="PYRIDINE NUCLEOTIDE-DISULFIDE OXIDOREDUCTASE DOMAIN-CONTAINING"/>
    <property type="match status" value="1"/>
</dbReference>
<protein>
    <submittedName>
        <fullName evidence="8">NADH dehydrogenase</fullName>
    </submittedName>
</protein>
<dbReference type="EMBL" id="APVG01000026">
    <property type="protein sequence ID" value="ENY71838.1"/>
    <property type="molecule type" value="Genomic_DNA"/>
</dbReference>
<evidence type="ECO:0000313" key="9">
    <source>
        <dbReference type="Proteomes" id="UP000023775"/>
    </source>
</evidence>
<proteinExistence type="inferred from homology"/>
<feature type="domain" description="Rhodanese" evidence="7">
    <location>
        <begin position="477"/>
        <end position="561"/>
    </location>
</feature>
<dbReference type="Pfam" id="PF02852">
    <property type="entry name" value="Pyr_redox_dim"/>
    <property type="match status" value="1"/>
</dbReference>
<dbReference type="eggNOG" id="COG0446">
    <property type="taxonomic scope" value="Bacteria"/>
</dbReference>
<evidence type="ECO:0000256" key="1">
    <source>
        <dbReference type="ARBA" id="ARBA00001974"/>
    </source>
</evidence>
<organism evidence="8 9">
    <name type="scientific">Aeromonas diversa CDC 2478-85</name>
    <dbReference type="NCBI Taxonomy" id="1268237"/>
    <lineage>
        <taxon>Bacteria</taxon>
        <taxon>Pseudomonadati</taxon>
        <taxon>Pseudomonadota</taxon>
        <taxon>Gammaproteobacteria</taxon>
        <taxon>Aeromonadales</taxon>
        <taxon>Aeromonadaceae</taxon>
        <taxon>Aeromonas</taxon>
    </lineage>
</organism>
<evidence type="ECO:0000313" key="8">
    <source>
        <dbReference type="EMBL" id="ENY71838.1"/>
    </source>
</evidence>
<dbReference type="AlphaFoldDB" id="N9VJP4"/>
<dbReference type="SUPFAM" id="SSF55424">
    <property type="entry name" value="FAD/NAD-linked reductases, dimerisation (C-terminal) domain"/>
    <property type="match status" value="1"/>
</dbReference>
<dbReference type="OrthoDB" id="9800167at2"/>
<evidence type="ECO:0000256" key="6">
    <source>
        <dbReference type="ARBA" id="ARBA00023284"/>
    </source>
</evidence>
<dbReference type="Gene3D" id="3.40.250.10">
    <property type="entry name" value="Rhodanese-like domain"/>
    <property type="match status" value="1"/>
</dbReference>
<dbReference type="SUPFAM" id="SSF52821">
    <property type="entry name" value="Rhodanese/Cell cycle control phosphatase"/>
    <property type="match status" value="1"/>
</dbReference>
<keyword evidence="9" id="KW-1185">Reference proteome</keyword>
<dbReference type="PRINTS" id="PR00411">
    <property type="entry name" value="PNDRDTASEI"/>
</dbReference>
<dbReference type="InterPro" id="IPR004099">
    <property type="entry name" value="Pyr_nucl-diS_OxRdtase_dimer"/>
</dbReference>
<keyword evidence="4" id="KW-0274">FAD</keyword>
<dbReference type="InterPro" id="IPR016156">
    <property type="entry name" value="FAD/NAD-linked_Rdtase_dimer_sf"/>
</dbReference>
<dbReference type="PANTHER" id="PTHR43429:SF1">
    <property type="entry name" value="NAD(P)H SULFUR OXIDOREDUCTASE (COA-DEPENDENT)"/>
    <property type="match status" value="1"/>
</dbReference>
<evidence type="ECO:0000256" key="5">
    <source>
        <dbReference type="ARBA" id="ARBA00023002"/>
    </source>
</evidence>
<comment type="cofactor">
    <cofactor evidence="1">
        <name>FAD</name>
        <dbReference type="ChEBI" id="CHEBI:57692"/>
    </cofactor>
</comment>
<dbReference type="Pfam" id="PF00581">
    <property type="entry name" value="Rhodanese"/>
    <property type="match status" value="1"/>
</dbReference>
<dbReference type="PRINTS" id="PR00368">
    <property type="entry name" value="FADPNR"/>
</dbReference>
<evidence type="ECO:0000256" key="3">
    <source>
        <dbReference type="ARBA" id="ARBA00022630"/>
    </source>
</evidence>
<evidence type="ECO:0000259" key="7">
    <source>
        <dbReference type="PROSITE" id="PS50206"/>
    </source>
</evidence>
<dbReference type="SMART" id="SM00450">
    <property type="entry name" value="RHOD"/>
    <property type="match status" value="1"/>
</dbReference>
<keyword evidence="6" id="KW-0676">Redox-active center</keyword>
<comment type="similarity">
    <text evidence="2">Belongs to the class-III pyridine nucleotide-disulfide oxidoreductase family.</text>
</comment>
<dbReference type="SUPFAM" id="SSF51905">
    <property type="entry name" value="FAD/NAD(P)-binding domain"/>
    <property type="match status" value="2"/>
</dbReference>
<dbReference type="InterPro" id="IPR036873">
    <property type="entry name" value="Rhodanese-like_dom_sf"/>
</dbReference>
<dbReference type="PROSITE" id="PS50206">
    <property type="entry name" value="RHODANESE_3"/>
    <property type="match status" value="1"/>
</dbReference>
<dbReference type="PATRIC" id="fig|1268237.3.peg.2174"/>
<evidence type="ECO:0000256" key="4">
    <source>
        <dbReference type="ARBA" id="ARBA00022827"/>
    </source>
</evidence>
<dbReference type="InterPro" id="IPR001763">
    <property type="entry name" value="Rhodanese-like_dom"/>
</dbReference>
<reference evidence="8 9" key="1">
    <citation type="journal article" date="2013" name="Genome Announc.">
        <title>Draft Genome Sequence of the Aeromonas diversa Type Strain.</title>
        <authorList>
            <person name="Farfan M."/>
            <person name="Spataro N."/>
            <person name="Sanglas A."/>
            <person name="Albarral V."/>
            <person name="Loren J.G."/>
            <person name="Bosch E."/>
            <person name="Fuste M.C."/>
        </authorList>
    </citation>
    <scope>NUCLEOTIDE SEQUENCE [LARGE SCALE GENOMIC DNA]</scope>
    <source>
        <strain evidence="8 9">2478-85</strain>
    </source>
</reference>
<dbReference type="CDD" id="cd01524">
    <property type="entry name" value="RHOD_Pyr_redox"/>
    <property type="match status" value="1"/>
</dbReference>
<dbReference type="InterPro" id="IPR023753">
    <property type="entry name" value="FAD/NAD-binding_dom"/>
</dbReference>
<dbReference type="Gene3D" id="3.50.50.60">
    <property type="entry name" value="FAD/NAD(P)-binding domain"/>
    <property type="match status" value="2"/>
</dbReference>